<proteinExistence type="predicted"/>
<dbReference type="RefSeq" id="WP_355398358.1">
    <property type="nucleotide sequence ID" value="NZ_JBEXPZ010000027.1"/>
</dbReference>
<accession>A0ABV2V3B1</accession>
<gene>
    <name evidence="1" type="ORF">ABZZ21_21775</name>
</gene>
<protein>
    <submittedName>
        <fullName evidence="1">PQQ-binding-like beta-propeller repeat protein</fullName>
    </submittedName>
</protein>
<dbReference type="Proteomes" id="UP001550210">
    <property type="component" value="Unassembled WGS sequence"/>
</dbReference>
<comment type="caution">
    <text evidence="1">The sequence shown here is derived from an EMBL/GenBank/DDBJ whole genome shotgun (WGS) entry which is preliminary data.</text>
</comment>
<reference evidence="1 2" key="1">
    <citation type="submission" date="2024-06" db="EMBL/GenBank/DDBJ databases">
        <title>The Natural Products Discovery Center: Release of the First 8490 Sequenced Strains for Exploring Actinobacteria Biosynthetic Diversity.</title>
        <authorList>
            <person name="Kalkreuter E."/>
            <person name="Kautsar S.A."/>
            <person name="Yang D."/>
            <person name="Bader C.D."/>
            <person name="Teijaro C.N."/>
            <person name="Fluegel L."/>
            <person name="Davis C.M."/>
            <person name="Simpson J.R."/>
            <person name="Lauterbach L."/>
            <person name="Steele A.D."/>
            <person name="Gui C."/>
            <person name="Meng S."/>
            <person name="Li G."/>
            <person name="Viehrig K."/>
            <person name="Ye F."/>
            <person name="Su P."/>
            <person name="Kiefer A.F."/>
            <person name="Nichols A."/>
            <person name="Cepeda A.J."/>
            <person name="Yan W."/>
            <person name="Fan B."/>
            <person name="Jiang Y."/>
            <person name="Adhikari A."/>
            <person name="Zheng C.-J."/>
            <person name="Schuster L."/>
            <person name="Cowan T.M."/>
            <person name="Smanski M.J."/>
            <person name="Chevrette M.G."/>
            <person name="De Carvalho L.P.S."/>
            <person name="Shen B."/>
        </authorList>
    </citation>
    <scope>NUCLEOTIDE SEQUENCE [LARGE SCALE GENOMIC DNA]</scope>
    <source>
        <strain evidence="1 2">NPDC006434</strain>
    </source>
</reference>
<evidence type="ECO:0000313" key="2">
    <source>
        <dbReference type="Proteomes" id="UP001550210"/>
    </source>
</evidence>
<evidence type="ECO:0000313" key="1">
    <source>
        <dbReference type="EMBL" id="MET9847129.1"/>
    </source>
</evidence>
<organism evidence="1 2">
    <name type="scientific">Streptomyces ossamyceticus</name>
    <dbReference type="NCBI Taxonomy" id="249581"/>
    <lineage>
        <taxon>Bacteria</taxon>
        <taxon>Bacillati</taxon>
        <taxon>Actinomycetota</taxon>
        <taxon>Actinomycetes</taxon>
        <taxon>Kitasatosporales</taxon>
        <taxon>Streptomycetaceae</taxon>
        <taxon>Streptomyces</taxon>
    </lineage>
</organism>
<keyword evidence="2" id="KW-1185">Reference proteome</keyword>
<name>A0ABV2V3B1_9ACTN</name>
<sequence length="26" mass="2630">MRSSPAAAADTVYVGNDSGTVYAVRA</sequence>
<dbReference type="Gene3D" id="2.40.10.480">
    <property type="match status" value="1"/>
</dbReference>
<dbReference type="EMBL" id="JBEXPZ010000027">
    <property type="protein sequence ID" value="MET9847129.1"/>
    <property type="molecule type" value="Genomic_DNA"/>
</dbReference>